<organism evidence="1 2">
    <name type="scientific">Caldibacillus debilis</name>
    <dbReference type="NCBI Taxonomy" id="301148"/>
    <lineage>
        <taxon>Bacteria</taxon>
        <taxon>Bacillati</taxon>
        <taxon>Bacillota</taxon>
        <taxon>Bacilli</taxon>
        <taxon>Bacillales</taxon>
        <taxon>Bacillaceae</taxon>
        <taxon>Caldibacillus</taxon>
    </lineage>
</organism>
<reference evidence="1 2" key="1">
    <citation type="submission" date="2016-01" db="EMBL/GenBank/DDBJ databases">
        <title>Draft Genome Sequences of Seven Thermophilic Sporeformers Isolated from Foods.</title>
        <authorList>
            <person name="Berendsen E.M."/>
            <person name="Wells-Bennik M.H."/>
            <person name="Krawcyk A.O."/>
            <person name="De Jong A."/>
            <person name="Holsappel S."/>
            <person name="Eijlander R.T."/>
            <person name="Kuipers O.P."/>
        </authorList>
    </citation>
    <scope>NUCLEOTIDE SEQUENCE [LARGE SCALE GENOMIC DNA]</scope>
    <source>
        <strain evidence="1 2">B4135</strain>
    </source>
</reference>
<comment type="caution">
    <text evidence="1">The sequence shown here is derived from an EMBL/GenBank/DDBJ whole genome shotgun (WGS) entry which is preliminary data.</text>
</comment>
<evidence type="ECO:0000313" key="2">
    <source>
        <dbReference type="Proteomes" id="UP000075683"/>
    </source>
</evidence>
<dbReference type="EMBL" id="LQYT01000049">
    <property type="protein sequence ID" value="KYD18688.1"/>
    <property type="molecule type" value="Genomic_DNA"/>
</dbReference>
<evidence type="ECO:0000313" key="1">
    <source>
        <dbReference type="EMBL" id="KYD18688.1"/>
    </source>
</evidence>
<dbReference type="Proteomes" id="UP000075683">
    <property type="component" value="Unassembled WGS sequence"/>
</dbReference>
<name>A0A150M2D6_9BACI</name>
<dbReference type="AlphaFoldDB" id="A0A150M2D6"/>
<protein>
    <submittedName>
        <fullName evidence="1">Uncharacterized protein</fullName>
    </submittedName>
</protein>
<accession>A0A150M2D6</accession>
<sequence length="41" mass="4651">MARRFDEIANSARSLSSICPCRIQNVPAIQFSKEKEEPLQS</sequence>
<gene>
    <name evidence="1" type="ORF">B4135_2306</name>
</gene>
<proteinExistence type="predicted"/>